<evidence type="ECO:0000256" key="1">
    <source>
        <dbReference type="SAM" id="Phobius"/>
    </source>
</evidence>
<feature type="transmembrane region" description="Helical" evidence="1">
    <location>
        <begin position="112"/>
        <end position="129"/>
    </location>
</feature>
<keyword evidence="3" id="KW-1185">Reference proteome</keyword>
<reference evidence="2" key="1">
    <citation type="submission" date="2022-02" db="EMBL/GenBank/DDBJ databases">
        <title>Coral-associated bacteria.</title>
        <authorList>
            <person name="Tang K."/>
            <person name="Wang X."/>
        </authorList>
    </citation>
    <scope>NUCLEOTIDE SEQUENCE</scope>
    <source>
        <strain evidence="2">SCSIO 43006</strain>
    </source>
</reference>
<organism evidence="2 3">
    <name type="scientific">Microbulbifer variabilis</name>
    <dbReference type="NCBI Taxonomy" id="266805"/>
    <lineage>
        <taxon>Bacteria</taxon>
        <taxon>Pseudomonadati</taxon>
        <taxon>Pseudomonadota</taxon>
        <taxon>Gammaproteobacteria</taxon>
        <taxon>Cellvibrionales</taxon>
        <taxon>Microbulbiferaceae</taxon>
        <taxon>Microbulbifer</taxon>
    </lineage>
</organism>
<keyword evidence="1" id="KW-0472">Membrane</keyword>
<feature type="transmembrane region" description="Helical" evidence="1">
    <location>
        <begin position="21"/>
        <end position="39"/>
    </location>
</feature>
<keyword evidence="1" id="KW-0812">Transmembrane</keyword>
<feature type="transmembrane region" description="Helical" evidence="1">
    <location>
        <begin position="45"/>
        <end position="62"/>
    </location>
</feature>
<proteinExistence type="predicted"/>
<gene>
    <name evidence="2" type="ORF">MJO52_00715</name>
</gene>
<dbReference type="EMBL" id="CP092418">
    <property type="protein sequence ID" value="USD21696.1"/>
    <property type="molecule type" value="Genomic_DNA"/>
</dbReference>
<feature type="transmembrane region" description="Helical" evidence="1">
    <location>
        <begin position="69"/>
        <end position="86"/>
    </location>
</feature>
<keyword evidence="1" id="KW-1133">Transmembrane helix</keyword>
<dbReference type="Proteomes" id="UP001055658">
    <property type="component" value="Chromosome"/>
</dbReference>
<accession>A0ABY4VE76</accession>
<name>A0ABY4VE76_9GAMM</name>
<sequence length="134" mass="15332">MKRYGYKFTKDDGGLYRLSGLRFFIGLCAFFSTITSLIFSGESQLKLYLASLFAFWLAAFLAEVAPKVRSYPVIFSAITAGIIFWIDPRNVFIVRQCENWQCVDVENFNGKIIYLGFCGMVVIAALWSLRRQSH</sequence>
<evidence type="ECO:0000313" key="2">
    <source>
        <dbReference type="EMBL" id="USD21696.1"/>
    </source>
</evidence>
<evidence type="ECO:0000313" key="3">
    <source>
        <dbReference type="Proteomes" id="UP001055658"/>
    </source>
</evidence>
<dbReference type="RefSeq" id="WP_252084100.1">
    <property type="nucleotide sequence ID" value="NZ_CP092418.1"/>
</dbReference>
<evidence type="ECO:0008006" key="4">
    <source>
        <dbReference type="Google" id="ProtNLM"/>
    </source>
</evidence>
<protein>
    <recommendedName>
        <fullName evidence="4">Integron gene cassette protein</fullName>
    </recommendedName>
</protein>